<dbReference type="InterPro" id="IPR012337">
    <property type="entry name" value="RNaseH-like_sf"/>
</dbReference>
<evidence type="ECO:0000313" key="2">
    <source>
        <dbReference type="Proteomes" id="UP001341281"/>
    </source>
</evidence>
<dbReference type="PANTHER" id="PTHR37984">
    <property type="entry name" value="PROTEIN CBG26694"/>
    <property type="match status" value="1"/>
</dbReference>
<dbReference type="Proteomes" id="UP001341281">
    <property type="component" value="Chromosome 10"/>
</dbReference>
<evidence type="ECO:0008006" key="3">
    <source>
        <dbReference type="Google" id="ProtNLM"/>
    </source>
</evidence>
<dbReference type="InterPro" id="IPR050951">
    <property type="entry name" value="Retrovirus_Pol_polyprotein"/>
</dbReference>
<keyword evidence="2" id="KW-1185">Reference proteome</keyword>
<gene>
    <name evidence="1" type="ORF">U9M48_041912</name>
</gene>
<dbReference type="GO" id="GO:0003676">
    <property type="term" value="F:nucleic acid binding"/>
    <property type="evidence" value="ECO:0007669"/>
    <property type="project" value="InterPro"/>
</dbReference>
<dbReference type="SUPFAM" id="SSF53098">
    <property type="entry name" value="Ribonuclease H-like"/>
    <property type="match status" value="1"/>
</dbReference>
<protein>
    <recommendedName>
        <fullName evidence="3">Integrase catalytic domain-containing protein</fullName>
    </recommendedName>
</protein>
<dbReference type="InterPro" id="IPR036397">
    <property type="entry name" value="RNaseH_sf"/>
</dbReference>
<name>A0AAQ3URR1_PASNO</name>
<dbReference type="Gene3D" id="3.30.420.10">
    <property type="entry name" value="Ribonuclease H-like superfamily/Ribonuclease H"/>
    <property type="match status" value="2"/>
</dbReference>
<evidence type="ECO:0000313" key="1">
    <source>
        <dbReference type="EMBL" id="WVZ96248.1"/>
    </source>
</evidence>
<dbReference type="EMBL" id="CP144754">
    <property type="protein sequence ID" value="WVZ96248.1"/>
    <property type="molecule type" value="Genomic_DNA"/>
</dbReference>
<reference evidence="1 2" key="1">
    <citation type="submission" date="2024-02" db="EMBL/GenBank/DDBJ databases">
        <title>High-quality chromosome-scale genome assembly of Pensacola bahiagrass (Paspalum notatum Flugge var. saurae).</title>
        <authorList>
            <person name="Vega J.M."/>
            <person name="Podio M."/>
            <person name="Orjuela J."/>
            <person name="Siena L.A."/>
            <person name="Pessino S.C."/>
            <person name="Combes M.C."/>
            <person name="Mariac C."/>
            <person name="Albertini E."/>
            <person name="Pupilli F."/>
            <person name="Ortiz J.P.A."/>
            <person name="Leblanc O."/>
        </authorList>
    </citation>
    <scope>NUCLEOTIDE SEQUENCE [LARGE SCALE GENOMIC DNA]</scope>
    <source>
        <strain evidence="1">R1</strain>
        <tissue evidence="1">Leaf</tissue>
    </source>
</reference>
<dbReference type="AlphaFoldDB" id="A0AAQ3URR1"/>
<proteinExistence type="predicted"/>
<accession>A0AAQ3URR1</accession>
<dbReference type="PANTHER" id="PTHR37984:SF5">
    <property type="entry name" value="PROTEIN NYNRIN-LIKE"/>
    <property type="match status" value="1"/>
</dbReference>
<organism evidence="1 2">
    <name type="scientific">Paspalum notatum var. saurae</name>
    <dbReference type="NCBI Taxonomy" id="547442"/>
    <lineage>
        <taxon>Eukaryota</taxon>
        <taxon>Viridiplantae</taxon>
        <taxon>Streptophyta</taxon>
        <taxon>Embryophyta</taxon>
        <taxon>Tracheophyta</taxon>
        <taxon>Spermatophyta</taxon>
        <taxon>Magnoliopsida</taxon>
        <taxon>Liliopsida</taxon>
        <taxon>Poales</taxon>
        <taxon>Poaceae</taxon>
        <taxon>PACMAD clade</taxon>
        <taxon>Panicoideae</taxon>
        <taxon>Andropogonodae</taxon>
        <taxon>Paspaleae</taxon>
        <taxon>Paspalinae</taxon>
        <taxon>Paspalum</taxon>
    </lineage>
</organism>
<sequence length="96" mass="10723">MDFVEELPRVHGKSVILTVVDRFSKYAHFIALGHPYTTSSSDRHPVFTAPSVTFKMAGVQLRMSAAFHPQTNGQSEVTNQTIAMYLRCITGNRPRA</sequence>